<dbReference type="InterPro" id="IPR006139">
    <property type="entry name" value="D-isomer_2_OHA_DH_cat_dom"/>
</dbReference>
<comment type="caution">
    <text evidence="8">The sequence shown here is derived from an EMBL/GenBank/DDBJ whole genome shotgun (WGS) entry which is preliminary data.</text>
</comment>
<dbReference type="GO" id="GO:0016616">
    <property type="term" value="F:oxidoreductase activity, acting on the CH-OH group of donors, NAD or NADP as acceptor"/>
    <property type="evidence" value="ECO:0007669"/>
    <property type="project" value="InterPro"/>
</dbReference>
<evidence type="ECO:0000313" key="8">
    <source>
        <dbReference type="EMBL" id="MCS0494460.1"/>
    </source>
</evidence>
<dbReference type="PROSITE" id="PS00671">
    <property type="entry name" value="D_2_HYDROXYACID_DH_3"/>
    <property type="match status" value="1"/>
</dbReference>
<protein>
    <submittedName>
        <fullName evidence="8">Hydroxyacid dehydrogenase</fullName>
    </submittedName>
</protein>
<dbReference type="PANTHER" id="PTHR42789:SF1">
    <property type="entry name" value="D-ISOMER SPECIFIC 2-HYDROXYACID DEHYDROGENASE FAMILY PROTEIN (AFU_ORTHOLOGUE AFUA_6G10090)"/>
    <property type="match status" value="1"/>
</dbReference>
<dbReference type="EMBL" id="JANTHZ010000001">
    <property type="protein sequence ID" value="MCS0494460.1"/>
    <property type="molecule type" value="Genomic_DNA"/>
</dbReference>
<evidence type="ECO:0000259" key="7">
    <source>
        <dbReference type="Pfam" id="PF02826"/>
    </source>
</evidence>
<comment type="similarity">
    <text evidence="1 5">Belongs to the D-isomer specific 2-hydroxyacid dehydrogenase family.</text>
</comment>
<evidence type="ECO:0000313" key="9">
    <source>
        <dbReference type="Proteomes" id="UP001151088"/>
    </source>
</evidence>
<evidence type="ECO:0000256" key="4">
    <source>
        <dbReference type="ARBA" id="ARBA00023027"/>
    </source>
</evidence>
<dbReference type="PANTHER" id="PTHR42789">
    <property type="entry name" value="D-ISOMER SPECIFIC 2-HYDROXYACID DEHYDROGENASE FAMILY PROTEIN (AFU_ORTHOLOGUE AFUA_6G10090)"/>
    <property type="match status" value="1"/>
</dbReference>
<dbReference type="Pfam" id="PF00389">
    <property type="entry name" value="2-Hacid_dh"/>
    <property type="match status" value="1"/>
</dbReference>
<dbReference type="InterPro" id="IPR029752">
    <property type="entry name" value="D-isomer_DH_CS1"/>
</dbReference>
<reference evidence="8" key="1">
    <citation type="submission" date="2022-08" db="EMBL/GenBank/DDBJ databases">
        <authorList>
            <person name="Li F."/>
        </authorList>
    </citation>
    <scope>NUCLEOTIDE SEQUENCE</scope>
    <source>
        <strain evidence="8">MQZ15Z-1</strain>
    </source>
</reference>
<evidence type="ECO:0000256" key="2">
    <source>
        <dbReference type="ARBA" id="ARBA00022605"/>
    </source>
</evidence>
<dbReference type="SUPFAM" id="SSF52283">
    <property type="entry name" value="Formate/glycerate dehydrogenase catalytic domain-like"/>
    <property type="match status" value="1"/>
</dbReference>
<evidence type="ECO:0000256" key="1">
    <source>
        <dbReference type="ARBA" id="ARBA00005854"/>
    </source>
</evidence>
<dbReference type="AlphaFoldDB" id="A0A9X2PEE6"/>
<accession>A0A9X2PEE6</accession>
<name>A0A9X2PEE6_9HYPH</name>
<dbReference type="Proteomes" id="UP001151088">
    <property type="component" value="Unassembled WGS sequence"/>
</dbReference>
<feature type="domain" description="D-isomer specific 2-hydroxyacid dehydrogenase NAD-binding" evidence="7">
    <location>
        <begin position="120"/>
        <end position="293"/>
    </location>
</feature>
<organism evidence="8 9">
    <name type="scientific">Ancylobacter mangrovi</name>
    <dbReference type="NCBI Taxonomy" id="2972472"/>
    <lineage>
        <taxon>Bacteria</taxon>
        <taxon>Pseudomonadati</taxon>
        <taxon>Pseudomonadota</taxon>
        <taxon>Alphaproteobacteria</taxon>
        <taxon>Hyphomicrobiales</taxon>
        <taxon>Xanthobacteraceae</taxon>
        <taxon>Ancylobacter</taxon>
    </lineage>
</organism>
<dbReference type="InterPro" id="IPR006140">
    <property type="entry name" value="D-isomer_DH_NAD-bd"/>
</dbReference>
<gene>
    <name evidence="8" type="ORF">NVS89_05070</name>
</gene>
<dbReference type="GO" id="GO:0008652">
    <property type="term" value="P:amino acid biosynthetic process"/>
    <property type="evidence" value="ECO:0007669"/>
    <property type="project" value="UniProtKB-KW"/>
</dbReference>
<keyword evidence="9" id="KW-1185">Reference proteome</keyword>
<evidence type="ECO:0000256" key="3">
    <source>
        <dbReference type="ARBA" id="ARBA00023002"/>
    </source>
</evidence>
<dbReference type="InterPro" id="IPR029753">
    <property type="entry name" value="D-isomer_DH_CS"/>
</dbReference>
<evidence type="ECO:0000259" key="6">
    <source>
        <dbReference type="Pfam" id="PF00389"/>
    </source>
</evidence>
<dbReference type="FunFam" id="3.40.50.720:FF:000203">
    <property type="entry name" value="D-3-phosphoglycerate dehydrogenase (SerA)"/>
    <property type="match status" value="1"/>
</dbReference>
<dbReference type="InterPro" id="IPR036291">
    <property type="entry name" value="NAD(P)-bd_dom_sf"/>
</dbReference>
<dbReference type="SUPFAM" id="SSF51735">
    <property type="entry name" value="NAD(P)-binding Rossmann-fold domains"/>
    <property type="match status" value="1"/>
</dbReference>
<dbReference type="RefSeq" id="WP_258731411.1">
    <property type="nucleotide sequence ID" value="NZ_JANTHZ010000001.1"/>
</dbReference>
<dbReference type="PROSITE" id="PS00065">
    <property type="entry name" value="D_2_HYDROXYACID_DH_1"/>
    <property type="match status" value="1"/>
</dbReference>
<dbReference type="GO" id="GO:0051287">
    <property type="term" value="F:NAD binding"/>
    <property type="evidence" value="ECO:0007669"/>
    <property type="project" value="InterPro"/>
</dbReference>
<dbReference type="InterPro" id="IPR050857">
    <property type="entry name" value="D-2-hydroxyacid_DH"/>
</dbReference>
<dbReference type="Pfam" id="PF02826">
    <property type="entry name" value="2-Hacid_dh_C"/>
    <property type="match status" value="1"/>
</dbReference>
<proteinExistence type="inferred from homology"/>
<sequence length="338" mass="35022">MAADPAGSTGGAPARPLVVLTDPSVHAEAVALLRARFEVLILDSYPSEERLAEAAAGASAILARLGTVTRRVIEAALHLRIVSRHGVGVDAVDLAAATEHGVVVTNTGASNAAAVAEYTFALLLALMRKVPQADAGMRAGLWQRTTQVGGELEGRTLGIFGLGAIGGRVARQGLGFGMKILACDPHPPAIMPEGVRLAGREEVLAGADIVSLHTRLTDETRVMIDARALAAMKPGAVLVNTARGELVDEPALIAALEAGRLGGAALDTFAEEPLAAESPLRRMPNVVLSPHVAGQTEEALLRVGRAAAQAIIDELAGRRPANVHNPEAYGRRPAARSQ</sequence>
<dbReference type="Gene3D" id="3.40.50.720">
    <property type="entry name" value="NAD(P)-binding Rossmann-like Domain"/>
    <property type="match status" value="2"/>
</dbReference>
<dbReference type="CDD" id="cd12173">
    <property type="entry name" value="PGDH_4"/>
    <property type="match status" value="1"/>
</dbReference>
<keyword evidence="2" id="KW-0028">Amino-acid biosynthesis</keyword>
<keyword evidence="4" id="KW-0520">NAD</keyword>
<feature type="domain" description="D-isomer specific 2-hydroxyacid dehydrogenase catalytic" evidence="6">
    <location>
        <begin position="18"/>
        <end position="324"/>
    </location>
</feature>
<keyword evidence="3 5" id="KW-0560">Oxidoreductase</keyword>
<evidence type="ECO:0000256" key="5">
    <source>
        <dbReference type="RuleBase" id="RU003719"/>
    </source>
</evidence>